<dbReference type="EMBL" id="CP075566">
    <property type="protein sequence ID" value="QVW26681.1"/>
    <property type="molecule type" value="Genomic_DNA"/>
</dbReference>
<evidence type="ECO:0000256" key="1">
    <source>
        <dbReference type="ARBA" id="ARBA00006252"/>
    </source>
</evidence>
<dbReference type="Proteomes" id="UP000681155">
    <property type="component" value="Chromosome"/>
</dbReference>
<proteinExistence type="inferred from homology"/>
<evidence type="ECO:0000256" key="2">
    <source>
        <dbReference type="ARBA" id="ARBA00023002"/>
    </source>
</evidence>
<dbReference type="InterPro" id="IPR051545">
    <property type="entry name" value="NAD(P)H_dehydrogenase_qn"/>
</dbReference>
<dbReference type="Gene3D" id="3.40.50.360">
    <property type="match status" value="1"/>
</dbReference>
<gene>
    <name evidence="4" type="ORF">KJF94_14575</name>
</gene>
<accession>A0ABX8F5A1</accession>
<name>A0ABX8F5A1_9PSED</name>
<evidence type="ECO:0000313" key="4">
    <source>
        <dbReference type="EMBL" id="QVW26681.1"/>
    </source>
</evidence>
<dbReference type="InterPro" id="IPR029039">
    <property type="entry name" value="Flavoprotein-like_sf"/>
</dbReference>
<keyword evidence="5" id="KW-1185">Reference proteome</keyword>
<dbReference type="SUPFAM" id="SSF52218">
    <property type="entry name" value="Flavoproteins"/>
    <property type="match status" value="1"/>
</dbReference>
<protein>
    <submittedName>
        <fullName evidence="4">NAD(P)H-dependent oxidoreductase</fullName>
    </submittedName>
</protein>
<feature type="domain" description="Flavodoxin-like fold" evidence="3">
    <location>
        <begin position="1"/>
        <end position="173"/>
    </location>
</feature>
<sequence>MHSLIVVAHHNPRSLTHSLAARIAEGVIASDPDNTVELVDLSAEGFDPRFSAADLAVHHREASPPVDVVAEQARIDRADHLVLVYPVYWWSMPALLKGWIDRVFSNGWAFDFTADAKLEKKLGHLRVHLIGVGGADAGTYARHGYAEAMRTQIDHGIFDYCGAQVLTSELFLESEIQDPAVHLDAARILGLKLLTASGQRDSVRPVRPASQPDARL</sequence>
<dbReference type="PANTHER" id="PTHR10204">
    <property type="entry name" value="NAD P H OXIDOREDUCTASE-RELATED"/>
    <property type="match status" value="1"/>
</dbReference>
<dbReference type="InterPro" id="IPR003680">
    <property type="entry name" value="Flavodoxin_fold"/>
</dbReference>
<organism evidence="4 5">
    <name type="scientific">Pseudomonas hormoni</name>
    <dbReference type="NCBI Taxonomy" id="3093767"/>
    <lineage>
        <taxon>Bacteria</taxon>
        <taxon>Pseudomonadati</taxon>
        <taxon>Pseudomonadota</taxon>
        <taxon>Gammaproteobacteria</taxon>
        <taxon>Pseudomonadales</taxon>
        <taxon>Pseudomonadaceae</taxon>
        <taxon>Pseudomonas</taxon>
    </lineage>
</organism>
<evidence type="ECO:0000259" key="3">
    <source>
        <dbReference type="Pfam" id="PF02525"/>
    </source>
</evidence>
<keyword evidence="2" id="KW-0560">Oxidoreductase</keyword>
<comment type="similarity">
    <text evidence="1">Belongs to the NAD(P)H dehydrogenase (quinone) family.</text>
</comment>
<evidence type="ECO:0000313" key="5">
    <source>
        <dbReference type="Proteomes" id="UP000681155"/>
    </source>
</evidence>
<dbReference type="PANTHER" id="PTHR10204:SF34">
    <property type="entry name" value="NAD(P)H DEHYDROGENASE [QUINONE] 1 ISOFORM 1"/>
    <property type="match status" value="1"/>
</dbReference>
<dbReference type="RefSeq" id="WP_214384512.1">
    <property type="nucleotide sequence ID" value="NZ_CP075566.1"/>
</dbReference>
<reference evidence="4 5" key="1">
    <citation type="submission" date="2021-05" db="EMBL/GenBank/DDBJ databases">
        <title>Complete genome of the cytokinin-producing biocontrol strain Pseudomonas fluorescens G20-18.</title>
        <authorList>
            <person name="Nielsen T.K."/>
            <person name="Mekureyaw M.F."/>
            <person name="Hansen L.H."/>
            <person name="Nicolaisen M.H."/>
            <person name="Roitsch T.G."/>
            <person name="Hennessy R.C."/>
        </authorList>
    </citation>
    <scope>NUCLEOTIDE SEQUENCE [LARGE SCALE GENOMIC DNA]</scope>
    <source>
        <strain evidence="4 5">G20-18</strain>
    </source>
</reference>
<dbReference type="Pfam" id="PF02525">
    <property type="entry name" value="Flavodoxin_2"/>
    <property type="match status" value="1"/>
</dbReference>